<dbReference type="SMART" id="SM00849">
    <property type="entry name" value="Lactamase_B"/>
    <property type="match status" value="1"/>
</dbReference>
<dbReference type="InterPro" id="IPR051453">
    <property type="entry name" value="MBL_Glyoxalase_II"/>
</dbReference>
<dbReference type="GO" id="GO:0016787">
    <property type="term" value="F:hydrolase activity"/>
    <property type="evidence" value="ECO:0007669"/>
    <property type="project" value="UniProtKB-KW"/>
</dbReference>
<dbReference type="InterPro" id="IPR001279">
    <property type="entry name" value="Metallo-B-lactamas"/>
</dbReference>
<dbReference type="SUPFAM" id="SSF56281">
    <property type="entry name" value="Metallo-hydrolase/oxidoreductase"/>
    <property type="match status" value="1"/>
</dbReference>
<evidence type="ECO:0000256" key="2">
    <source>
        <dbReference type="ARBA" id="ARBA00022723"/>
    </source>
</evidence>
<dbReference type="InterPro" id="IPR036866">
    <property type="entry name" value="RibonucZ/Hydroxyglut_hydro"/>
</dbReference>
<evidence type="ECO:0000256" key="4">
    <source>
        <dbReference type="ARBA" id="ARBA00022833"/>
    </source>
</evidence>
<reference evidence="6 7" key="1">
    <citation type="journal article" date="2016" name="Nat. Commun.">
        <title>Thousands of microbial genomes shed light on interconnected biogeochemical processes in an aquifer system.</title>
        <authorList>
            <person name="Anantharaman K."/>
            <person name="Brown C.T."/>
            <person name="Hug L.A."/>
            <person name="Sharon I."/>
            <person name="Castelle C.J."/>
            <person name="Probst A.J."/>
            <person name="Thomas B.C."/>
            <person name="Singh A."/>
            <person name="Wilkins M.J."/>
            <person name="Karaoz U."/>
            <person name="Brodie E.L."/>
            <person name="Williams K.H."/>
            <person name="Hubbard S.S."/>
            <person name="Banfield J.F."/>
        </authorList>
    </citation>
    <scope>NUCLEOTIDE SEQUENCE [LARGE SCALE GENOMIC DNA]</scope>
</reference>
<dbReference type="GO" id="GO:0046872">
    <property type="term" value="F:metal ion binding"/>
    <property type="evidence" value="ECO:0007669"/>
    <property type="project" value="UniProtKB-KW"/>
</dbReference>
<comment type="caution">
    <text evidence="6">The sequence shown here is derived from an EMBL/GenBank/DDBJ whole genome shotgun (WGS) entry which is preliminary data.</text>
</comment>
<gene>
    <name evidence="6" type="ORF">A3K55_01750</name>
</gene>
<comment type="cofactor">
    <cofactor evidence="1">
        <name>Zn(2+)</name>
        <dbReference type="ChEBI" id="CHEBI:29105"/>
    </cofactor>
</comment>
<evidence type="ECO:0000259" key="5">
    <source>
        <dbReference type="SMART" id="SM00849"/>
    </source>
</evidence>
<keyword evidence="3" id="KW-0378">Hydrolase</keyword>
<dbReference type="Pfam" id="PF00753">
    <property type="entry name" value="Lactamase_B"/>
    <property type="match status" value="1"/>
</dbReference>
<proteinExistence type="predicted"/>
<evidence type="ECO:0000256" key="1">
    <source>
        <dbReference type="ARBA" id="ARBA00001947"/>
    </source>
</evidence>
<keyword evidence="4" id="KW-0862">Zinc</keyword>
<evidence type="ECO:0000313" key="6">
    <source>
        <dbReference type="EMBL" id="OGL52699.1"/>
    </source>
</evidence>
<evidence type="ECO:0000313" key="7">
    <source>
        <dbReference type="Proteomes" id="UP000185874"/>
    </source>
</evidence>
<evidence type="ECO:0000256" key="3">
    <source>
        <dbReference type="ARBA" id="ARBA00022801"/>
    </source>
</evidence>
<dbReference type="PANTHER" id="PTHR46233:SF3">
    <property type="entry name" value="HYDROXYACYLGLUTATHIONE HYDROLASE GLOC"/>
    <property type="match status" value="1"/>
</dbReference>
<feature type="non-terminal residue" evidence="6">
    <location>
        <position position="197"/>
    </location>
</feature>
<organism evidence="6 7">
    <name type="scientific">Candidatus Shapirobacteria bacterium RBG_13_44_7</name>
    <dbReference type="NCBI Taxonomy" id="1802149"/>
    <lineage>
        <taxon>Bacteria</taxon>
        <taxon>Candidatus Shapironibacteriota</taxon>
    </lineage>
</organism>
<protein>
    <recommendedName>
        <fullName evidence="5">Metallo-beta-lactamase domain-containing protein</fullName>
    </recommendedName>
</protein>
<sequence length="197" mass="22262">MGKYEILVLGELETNCYLVWEERSKECLVIDPADDGVGIAEEIRRRGLVPKMILATHGHFDHLLGALDLKLIFGIPFGCSSKDQFLLERQRETARYFLGREIEVPNFKKIDVDLDKEEKIEIGGEELGVIKTPGHTPGSVCFYSKKNGWLFSGDTLFAHGFRGDTKHEYSSTKLIFRSICSLFKLSRETIILPGHGD</sequence>
<dbReference type="PANTHER" id="PTHR46233">
    <property type="entry name" value="HYDROXYACYLGLUTATHIONE HYDROLASE GLOC"/>
    <property type="match status" value="1"/>
</dbReference>
<accession>A0A1F7SG11</accession>
<feature type="domain" description="Metallo-beta-lactamase" evidence="5">
    <location>
        <begin position="13"/>
        <end position="195"/>
    </location>
</feature>
<name>A0A1F7SG11_9BACT</name>
<dbReference type="Proteomes" id="UP000185874">
    <property type="component" value="Unassembled WGS sequence"/>
</dbReference>
<dbReference type="CDD" id="cd06262">
    <property type="entry name" value="metallo-hydrolase-like_MBL-fold"/>
    <property type="match status" value="1"/>
</dbReference>
<dbReference type="Gene3D" id="3.60.15.10">
    <property type="entry name" value="Ribonuclease Z/Hydroxyacylglutathione hydrolase-like"/>
    <property type="match status" value="1"/>
</dbReference>
<dbReference type="EMBL" id="MGDJ01000023">
    <property type="protein sequence ID" value="OGL52699.1"/>
    <property type="molecule type" value="Genomic_DNA"/>
</dbReference>
<keyword evidence="2" id="KW-0479">Metal-binding</keyword>
<dbReference type="AlphaFoldDB" id="A0A1F7SG11"/>